<dbReference type="AlphaFoldDB" id="A0A6J4PLN1"/>
<evidence type="ECO:0000313" key="1">
    <source>
        <dbReference type="EMBL" id="CAA9418009.1"/>
    </source>
</evidence>
<sequence length="39" mass="4617">GYYLPAARRRWVHGRDRGLLFRRLPPAGLYLGPPWGRRL</sequence>
<reference evidence="1" key="1">
    <citation type="submission" date="2020-02" db="EMBL/GenBank/DDBJ databases">
        <authorList>
            <person name="Meier V. D."/>
        </authorList>
    </citation>
    <scope>NUCLEOTIDE SEQUENCE</scope>
    <source>
        <strain evidence="1">AVDCRST_MAG22</strain>
    </source>
</reference>
<feature type="non-terminal residue" evidence="1">
    <location>
        <position position="1"/>
    </location>
</feature>
<feature type="non-terminal residue" evidence="1">
    <location>
        <position position="39"/>
    </location>
</feature>
<name>A0A6J4PLN1_9ACTN</name>
<organism evidence="1">
    <name type="scientific">uncultured Rubrobacteraceae bacterium</name>
    <dbReference type="NCBI Taxonomy" id="349277"/>
    <lineage>
        <taxon>Bacteria</taxon>
        <taxon>Bacillati</taxon>
        <taxon>Actinomycetota</taxon>
        <taxon>Rubrobacteria</taxon>
        <taxon>Rubrobacterales</taxon>
        <taxon>Rubrobacteraceae</taxon>
        <taxon>environmental samples</taxon>
    </lineage>
</organism>
<gene>
    <name evidence="1" type="ORF">AVDCRST_MAG22-2352</name>
</gene>
<accession>A0A6J4PLN1</accession>
<proteinExistence type="predicted"/>
<dbReference type="EMBL" id="CADCUV010000101">
    <property type="protein sequence ID" value="CAA9418009.1"/>
    <property type="molecule type" value="Genomic_DNA"/>
</dbReference>
<protein>
    <submittedName>
        <fullName evidence="1">Uncharacterized protein</fullName>
    </submittedName>
</protein>